<organism evidence="1">
    <name type="scientific">marine sediment metagenome</name>
    <dbReference type="NCBI Taxonomy" id="412755"/>
    <lineage>
        <taxon>unclassified sequences</taxon>
        <taxon>metagenomes</taxon>
        <taxon>ecological metagenomes</taxon>
    </lineage>
</organism>
<comment type="caution">
    <text evidence="1">The sequence shown here is derived from an EMBL/GenBank/DDBJ whole genome shotgun (WGS) entry which is preliminary data.</text>
</comment>
<dbReference type="EMBL" id="BART01006327">
    <property type="protein sequence ID" value="GAG61551.1"/>
    <property type="molecule type" value="Genomic_DNA"/>
</dbReference>
<evidence type="ECO:0000313" key="1">
    <source>
        <dbReference type="EMBL" id="GAG61551.1"/>
    </source>
</evidence>
<name>X1ANU6_9ZZZZ</name>
<sequence>MVRQYIQRPLEIVTTISSDSPDDLFLTCASFEERCTNSISKLDKNYRTRVALIVRFHGRDRKSRESVQDNINYLKGMLTNKLSSTNSQVYVVDCDKEDPLDGFIKVEEILQSEKFVSTNKNITVDISTFTKEYLLVLFNLLNISKNRVRVLYTRGEQYDKELSWGVKSVGSVPFYNGYHTSDSKDLLVIFCGYEGHRSYAIWESCEPDKTFAIIGTPDEYESDKPIWGLE</sequence>
<gene>
    <name evidence="1" type="ORF">S01H4_14431</name>
</gene>
<dbReference type="AlphaFoldDB" id="X1ANU6"/>
<proteinExistence type="predicted"/>
<reference evidence="1" key="1">
    <citation type="journal article" date="2014" name="Front. Microbiol.">
        <title>High frequency of phylogenetically diverse reductive dehalogenase-homologous genes in deep subseafloor sedimentary metagenomes.</title>
        <authorList>
            <person name="Kawai M."/>
            <person name="Futagami T."/>
            <person name="Toyoda A."/>
            <person name="Takaki Y."/>
            <person name="Nishi S."/>
            <person name="Hori S."/>
            <person name="Arai W."/>
            <person name="Tsubouchi T."/>
            <person name="Morono Y."/>
            <person name="Uchiyama I."/>
            <person name="Ito T."/>
            <person name="Fujiyama A."/>
            <person name="Inagaki F."/>
            <person name="Takami H."/>
        </authorList>
    </citation>
    <scope>NUCLEOTIDE SEQUENCE</scope>
    <source>
        <strain evidence="1">Expedition CK06-06</strain>
    </source>
</reference>
<protein>
    <submittedName>
        <fullName evidence="1">Uncharacterized protein</fullName>
    </submittedName>
</protein>
<accession>X1ANU6</accession>